<comment type="caution">
    <text evidence="2">The sequence shown here is derived from an EMBL/GenBank/DDBJ whole genome shotgun (WGS) entry which is preliminary data.</text>
</comment>
<name>A0AAN9GX15_9TELE</name>
<dbReference type="AlphaFoldDB" id="A0AAN9GX15"/>
<gene>
    <name evidence="2" type="ORF">R3I93_016917</name>
</gene>
<organism evidence="2 3">
    <name type="scientific">Phoxinus phoxinus</name>
    <name type="common">Eurasian minnow</name>
    <dbReference type="NCBI Taxonomy" id="58324"/>
    <lineage>
        <taxon>Eukaryota</taxon>
        <taxon>Metazoa</taxon>
        <taxon>Chordata</taxon>
        <taxon>Craniata</taxon>
        <taxon>Vertebrata</taxon>
        <taxon>Euteleostomi</taxon>
        <taxon>Actinopterygii</taxon>
        <taxon>Neopterygii</taxon>
        <taxon>Teleostei</taxon>
        <taxon>Ostariophysi</taxon>
        <taxon>Cypriniformes</taxon>
        <taxon>Leuciscidae</taxon>
        <taxon>Phoxininae</taxon>
        <taxon>Phoxinus</taxon>
    </lineage>
</organism>
<feature type="region of interest" description="Disordered" evidence="1">
    <location>
        <begin position="91"/>
        <end position="173"/>
    </location>
</feature>
<sequence>MLLIRGPTSSPAPPGVPELKLQPAMRLSVCVSSNTHIERLTTVTIHNRIFMPPGSNIESHTSTVIDTSTRVIDADSATDDIIHFVTQPGFAGVHLTKGNDDDDEEHSTPLVPDPTPNHAEDQILPTAATLDQSPGPSGEPSRKRSRKTDHSTSLGSPERKIARFTPAISPERKTLCPLYPPPPNNPSTSLDSVFLYAAGSDRSHDADVTTWDTPQLTAREESTWTNEVTTTSAGQTPYHFHSPPEEEEEEDIEVEEVPAASQPVDESLNDVGLMHRVINAIETLHQNFRDAKVDINAKYIKLRDVQDNIITKLIQLETRIRDAHIDTCMRLDAIRDEFRAAHLETLRRFDVQDRFIQRVARCFRF</sequence>
<protein>
    <submittedName>
        <fullName evidence="2">Uncharacterized protein</fullName>
    </submittedName>
</protein>
<evidence type="ECO:0000256" key="1">
    <source>
        <dbReference type="SAM" id="MobiDB-lite"/>
    </source>
</evidence>
<reference evidence="2 3" key="1">
    <citation type="submission" date="2024-02" db="EMBL/GenBank/DDBJ databases">
        <title>Chromosome-level genome assembly of the Eurasian Minnow (Phoxinus phoxinus).</title>
        <authorList>
            <person name="Oriowo T.O."/>
            <person name="Martin S."/>
            <person name="Stange M."/>
            <person name="Chrysostomakis Y."/>
            <person name="Brown T."/>
            <person name="Winkler S."/>
            <person name="Kukowka S."/>
            <person name="Myers E.W."/>
            <person name="Bohne A."/>
        </authorList>
    </citation>
    <scope>NUCLEOTIDE SEQUENCE [LARGE SCALE GENOMIC DNA]</scope>
    <source>
        <strain evidence="2">ZFMK-TIS-60720</strain>
        <tissue evidence="2">Whole Organism</tissue>
    </source>
</reference>
<keyword evidence="3" id="KW-1185">Reference proteome</keyword>
<dbReference type="EMBL" id="JAYKXH010000018">
    <property type="protein sequence ID" value="KAK7136713.1"/>
    <property type="molecule type" value="Genomic_DNA"/>
</dbReference>
<dbReference type="Proteomes" id="UP001364617">
    <property type="component" value="Unassembled WGS sequence"/>
</dbReference>
<accession>A0AAN9GX15</accession>
<evidence type="ECO:0000313" key="2">
    <source>
        <dbReference type="EMBL" id="KAK7136713.1"/>
    </source>
</evidence>
<feature type="region of interest" description="Disordered" evidence="1">
    <location>
        <begin position="220"/>
        <end position="249"/>
    </location>
</feature>
<proteinExistence type="predicted"/>
<feature type="compositionally biased region" description="Polar residues" evidence="1">
    <location>
        <begin position="223"/>
        <end position="235"/>
    </location>
</feature>
<evidence type="ECO:0000313" key="3">
    <source>
        <dbReference type="Proteomes" id="UP001364617"/>
    </source>
</evidence>